<organism evidence="2 3">
    <name type="scientific">Staphylococcus felis</name>
    <dbReference type="NCBI Taxonomy" id="46127"/>
    <lineage>
        <taxon>Bacteria</taxon>
        <taxon>Bacillati</taxon>
        <taxon>Bacillota</taxon>
        <taxon>Bacilli</taxon>
        <taxon>Bacillales</taxon>
        <taxon>Staphylococcaceae</taxon>
        <taxon>Staphylococcus</taxon>
    </lineage>
</organism>
<sequence length="280" mass="31512">MKKLFLFGLSLFIVTFILGMVTWFGFEKNNNKVKIIEKQYDINKINRLIVNSDTADIKVTKGDTFKLVYKGKNKLNISNVDQTLQIAEMSATSKKMVDVNPFANHHGTLKIEIPSTKLKELKLTSNVSNIEVNHINSVNATLWNEKHGEINIDDSQFKSTQISGYETFVKANNSSLTDSEVNIEKGAIDINSTQVNNSVFKVVEGMINLKNMPAECVLKASIKNGDILLHYKDQPHNMMLKLNPENGRSIIKNKNIQNGKNGDGRHKIELYTTNGDIKVE</sequence>
<dbReference type="EMBL" id="QKXQ01000489">
    <property type="protein sequence ID" value="REH92333.1"/>
    <property type="molecule type" value="Genomic_DNA"/>
</dbReference>
<dbReference type="OrthoDB" id="2412664at2"/>
<gene>
    <name evidence="2" type="ORF">DOS83_10480</name>
</gene>
<protein>
    <recommendedName>
        <fullName evidence="1">DUF4097 domain-containing protein</fullName>
    </recommendedName>
</protein>
<dbReference type="Proteomes" id="UP000256562">
    <property type="component" value="Unassembled WGS sequence"/>
</dbReference>
<dbReference type="InterPro" id="IPR025164">
    <property type="entry name" value="Toastrack_DUF4097"/>
</dbReference>
<dbReference type="AlphaFoldDB" id="A0A3E0IML2"/>
<evidence type="ECO:0000313" key="2">
    <source>
        <dbReference type="EMBL" id="REH92333.1"/>
    </source>
</evidence>
<evidence type="ECO:0000259" key="1">
    <source>
        <dbReference type="Pfam" id="PF13349"/>
    </source>
</evidence>
<reference evidence="2 3" key="1">
    <citation type="journal article" date="2018" name="Vet. Microbiol.">
        <title>Characterisation of Staphylococcus felis isolated from cats using whole genome sequencing.</title>
        <authorList>
            <person name="Worthing K."/>
            <person name="Pang S."/>
            <person name="Trott D.J."/>
            <person name="Abraham S."/>
            <person name="Coombs G.W."/>
            <person name="Jordan D."/>
            <person name="McIntyre L."/>
            <person name="Davies M.R."/>
            <person name="Norris J."/>
        </authorList>
    </citation>
    <scope>NUCLEOTIDE SEQUENCE [LARGE SCALE GENOMIC DNA]</scope>
    <source>
        <strain evidence="2 3">F9</strain>
    </source>
</reference>
<dbReference type="Pfam" id="PF13349">
    <property type="entry name" value="DUF4097"/>
    <property type="match status" value="1"/>
</dbReference>
<dbReference type="RefSeq" id="WP_116094960.1">
    <property type="nucleotide sequence ID" value="NZ_QKXQ01000489.1"/>
</dbReference>
<proteinExistence type="predicted"/>
<comment type="caution">
    <text evidence="2">The sequence shown here is derived from an EMBL/GenBank/DDBJ whole genome shotgun (WGS) entry which is preliminary data.</text>
</comment>
<feature type="domain" description="DUF4097" evidence="1">
    <location>
        <begin position="45"/>
        <end position="280"/>
    </location>
</feature>
<evidence type="ECO:0000313" key="3">
    <source>
        <dbReference type="Proteomes" id="UP000256562"/>
    </source>
</evidence>
<name>A0A3E0IML2_9STAP</name>
<accession>A0A3E0IML2</accession>
<dbReference type="Gene3D" id="2.160.20.120">
    <property type="match status" value="1"/>
</dbReference>